<gene>
    <name evidence="6" type="ORF">TVAG_167250</name>
</gene>
<dbReference type="OMA" id="PYILIHQ"/>
<evidence type="ECO:0000256" key="3">
    <source>
        <dbReference type="ARBA" id="ARBA00022840"/>
    </source>
</evidence>
<dbReference type="GO" id="GO:0005524">
    <property type="term" value="F:ATP binding"/>
    <property type="evidence" value="ECO:0007669"/>
    <property type="project" value="UniProtKB-KW"/>
</dbReference>
<dbReference type="FunFam" id="3.50.7.10:FF:000001">
    <property type="entry name" value="60 kDa chaperonin"/>
    <property type="match status" value="1"/>
</dbReference>
<keyword evidence="3" id="KW-0067">ATP-binding</keyword>
<dbReference type="InterPro" id="IPR027409">
    <property type="entry name" value="GroEL-like_apical_dom_sf"/>
</dbReference>
<dbReference type="AlphaFoldDB" id="A2DED2"/>
<dbReference type="Gene3D" id="1.10.560.10">
    <property type="entry name" value="GroEL-like equatorial domain"/>
    <property type="match status" value="1"/>
</dbReference>
<dbReference type="VEuPathDB" id="TrichDB:TVAG_167250"/>
<dbReference type="NCBIfam" id="NF009489">
    <property type="entry name" value="PRK12851.1"/>
    <property type="match status" value="1"/>
</dbReference>
<dbReference type="PRINTS" id="PR00298">
    <property type="entry name" value="CHAPERONIN60"/>
</dbReference>
<keyword evidence="7" id="KW-1185">Reference proteome</keyword>
<comment type="similarity">
    <text evidence="1 5">Belongs to the chaperonin (HSP60) family.</text>
</comment>
<dbReference type="SUPFAM" id="SSF52029">
    <property type="entry name" value="GroEL apical domain-like"/>
    <property type="match status" value="1"/>
</dbReference>
<dbReference type="NCBIfam" id="NF009487">
    <property type="entry name" value="PRK12849.1"/>
    <property type="match status" value="1"/>
</dbReference>
<evidence type="ECO:0000256" key="4">
    <source>
        <dbReference type="ARBA" id="ARBA00023186"/>
    </source>
</evidence>
<dbReference type="GO" id="GO:0006457">
    <property type="term" value="P:protein folding"/>
    <property type="evidence" value="ECO:0000318"/>
    <property type="project" value="GO_Central"/>
</dbReference>
<dbReference type="GO" id="GO:0140662">
    <property type="term" value="F:ATP-dependent protein folding chaperone"/>
    <property type="evidence" value="ECO:0007669"/>
    <property type="project" value="InterPro"/>
</dbReference>
<sequence>MSLIEAAKHFTRAFAKARDLKFGSDARDHLLLGVEKLADAVVSTLGPKGRNVMIELPYGPPKVTKDGVTVAKSIEFKDKWQNLGAQLVINVAQKTNDVAGDGTTTATLLTRELYRESIKALSAGLDPNKVRKGMTLAVDAVVKELEKSTKKVSSPDEIFNVATISANGSEKIGHLIADAFKAVGNEGVITVAMGKKFDHELETVQGMKIDRGYISSYFQNDTKSMKCEYENPYILITDIKINSFAQIAPILEKIITTGRPLLIIADDVEGDALATLIVNKIRGSLKVVAIRAPGFGDNKKNTLQDIAVATGGQYISEELGLKLEEATQQMLGQCNKITVSKDDCIILGGAGDKDAMKARSEDIKKQLSNTQSKYETDKLRERLAKLTGGVAVISVGGANEVEVGEEKDLIDDALNATRAAIEEGIVAGGGTALLRASAVLEPLKKDKGLEERTGIEIIQNAIKQPVIAIAKNAGISGDVVADRILRNNDKNFGYDARNNQYTNMFEKGIIDPTKVVRMALLNSASVASSMMSAGVMITELPEKPAAAGQPAMPPMDGMF</sequence>
<keyword evidence="4" id="KW-0143">Chaperone</keyword>
<dbReference type="SMR" id="A2DED2"/>
<dbReference type="EMBL" id="DS113191">
    <property type="protein sequence ID" value="EAY21350.1"/>
    <property type="molecule type" value="Genomic_DNA"/>
</dbReference>
<dbReference type="InterPro" id="IPR027413">
    <property type="entry name" value="GROEL-like_equatorial_sf"/>
</dbReference>
<dbReference type="CDD" id="cd03344">
    <property type="entry name" value="GroEL"/>
    <property type="match status" value="1"/>
</dbReference>
<reference evidence="6" key="1">
    <citation type="submission" date="2006-10" db="EMBL/GenBank/DDBJ databases">
        <authorList>
            <person name="Amadeo P."/>
            <person name="Zhao Q."/>
            <person name="Wortman J."/>
            <person name="Fraser-Liggett C."/>
            <person name="Carlton J."/>
        </authorList>
    </citation>
    <scope>NUCLEOTIDE SEQUENCE</scope>
    <source>
        <strain evidence="6">G3</strain>
    </source>
</reference>
<dbReference type="OrthoDB" id="496at2759"/>
<dbReference type="FunCoup" id="A2DED2">
    <property type="interactions" value="538"/>
</dbReference>
<accession>A2DED2</accession>
<keyword evidence="2" id="KW-0547">Nucleotide-binding</keyword>
<name>A2DED2_TRIV3</name>
<dbReference type="InterPro" id="IPR027410">
    <property type="entry name" value="TCP-1-like_intermed_sf"/>
</dbReference>
<dbReference type="PANTHER" id="PTHR45633">
    <property type="entry name" value="60 KDA HEAT SHOCK PROTEIN, MITOCHONDRIAL"/>
    <property type="match status" value="1"/>
</dbReference>
<dbReference type="SUPFAM" id="SSF54849">
    <property type="entry name" value="GroEL-intermediate domain like"/>
    <property type="match status" value="1"/>
</dbReference>
<dbReference type="InterPro" id="IPR001844">
    <property type="entry name" value="Cpn60/GroEL"/>
</dbReference>
<dbReference type="SUPFAM" id="SSF48592">
    <property type="entry name" value="GroEL equatorial domain-like"/>
    <property type="match status" value="1"/>
</dbReference>
<dbReference type="RefSeq" id="XP_001582336.1">
    <property type="nucleotide sequence ID" value="XM_001582286.1"/>
</dbReference>
<evidence type="ECO:0000256" key="1">
    <source>
        <dbReference type="ARBA" id="ARBA00006607"/>
    </source>
</evidence>
<dbReference type="Gene3D" id="3.30.260.10">
    <property type="entry name" value="TCP-1-like chaperonin intermediate domain"/>
    <property type="match status" value="1"/>
</dbReference>
<organism evidence="6 7">
    <name type="scientific">Trichomonas vaginalis (strain ATCC PRA-98 / G3)</name>
    <dbReference type="NCBI Taxonomy" id="412133"/>
    <lineage>
        <taxon>Eukaryota</taxon>
        <taxon>Metamonada</taxon>
        <taxon>Parabasalia</taxon>
        <taxon>Trichomonadida</taxon>
        <taxon>Trichomonadidae</taxon>
        <taxon>Trichomonas</taxon>
    </lineage>
</organism>
<dbReference type="NCBIfam" id="NF009488">
    <property type="entry name" value="PRK12850.1"/>
    <property type="match status" value="1"/>
</dbReference>
<dbReference type="PROSITE" id="PS00296">
    <property type="entry name" value="CHAPERONINS_CPN60"/>
    <property type="match status" value="1"/>
</dbReference>
<dbReference type="HAMAP" id="MF_00600">
    <property type="entry name" value="CH60"/>
    <property type="match status" value="1"/>
</dbReference>
<dbReference type="Gene3D" id="3.50.7.10">
    <property type="entry name" value="GroEL"/>
    <property type="match status" value="1"/>
</dbReference>
<evidence type="ECO:0000256" key="5">
    <source>
        <dbReference type="RuleBase" id="RU000418"/>
    </source>
</evidence>
<dbReference type="GO" id="GO:0042026">
    <property type="term" value="P:protein refolding"/>
    <property type="evidence" value="ECO:0007669"/>
    <property type="project" value="InterPro"/>
</dbReference>
<dbReference type="Pfam" id="PF00118">
    <property type="entry name" value="Cpn60_TCP1"/>
    <property type="match status" value="1"/>
</dbReference>
<protein>
    <submittedName>
        <fullName evidence="6">Chaperonin, putative</fullName>
    </submittedName>
</protein>
<proteinExistence type="inferred from homology"/>
<dbReference type="STRING" id="5722.A2DED2"/>
<evidence type="ECO:0000313" key="7">
    <source>
        <dbReference type="Proteomes" id="UP000001542"/>
    </source>
</evidence>
<evidence type="ECO:0000313" key="6">
    <source>
        <dbReference type="EMBL" id="EAY21350.1"/>
    </source>
</evidence>
<dbReference type="Proteomes" id="UP000001542">
    <property type="component" value="Unassembled WGS sequence"/>
</dbReference>
<dbReference type="NCBIfam" id="TIGR02348">
    <property type="entry name" value="GroEL"/>
    <property type="match status" value="1"/>
</dbReference>
<dbReference type="InterPro" id="IPR018370">
    <property type="entry name" value="Chaperonin_Cpn60_CS"/>
</dbReference>
<dbReference type="InParanoid" id="A2DED2"/>
<dbReference type="VEuPathDB" id="TrichDB:TVAGG3_0175390"/>
<dbReference type="KEGG" id="tva:5466898"/>
<evidence type="ECO:0000256" key="2">
    <source>
        <dbReference type="ARBA" id="ARBA00022741"/>
    </source>
</evidence>
<dbReference type="NCBIfam" id="NF000592">
    <property type="entry name" value="PRK00013.1"/>
    <property type="match status" value="1"/>
</dbReference>
<reference evidence="6" key="2">
    <citation type="journal article" date="2007" name="Science">
        <title>Draft genome sequence of the sexually transmitted pathogen Trichomonas vaginalis.</title>
        <authorList>
            <person name="Carlton J.M."/>
            <person name="Hirt R.P."/>
            <person name="Silva J.C."/>
            <person name="Delcher A.L."/>
            <person name="Schatz M."/>
            <person name="Zhao Q."/>
            <person name="Wortman J.R."/>
            <person name="Bidwell S.L."/>
            <person name="Alsmark U.C.M."/>
            <person name="Besteiro S."/>
            <person name="Sicheritz-Ponten T."/>
            <person name="Noel C.J."/>
            <person name="Dacks J.B."/>
            <person name="Foster P.G."/>
            <person name="Simillion C."/>
            <person name="Van de Peer Y."/>
            <person name="Miranda-Saavedra D."/>
            <person name="Barton G.J."/>
            <person name="Westrop G.D."/>
            <person name="Mueller S."/>
            <person name="Dessi D."/>
            <person name="Fiori P.L."/>
            <person name="Ren Q."/>
            <person name="Paulsen I."/>
            <person name="Zhang H."/>
            <person name="Bastida-Corcuera F.D."/>
            <person name="Simoes-Barbosa A."/>
            <person name="Brown M.T."/>
            <person name="Hayes R.D."/>
            <person name="Mukherjee M."/>
            <person name="Okumura C.Y."/>
            <person name="Schneider R."/>
            <person name="Smith A.J."/>
            <person name="Vanacova S."/>
            <person name="Villalvazo M."/>
            <person name="Haas B.J."/>
            <person name="Pertea M."/>
            <person name="Feldblyum T.V."/>
            <person name="Utterback T.R."/>
            <person name="Shu C.L."/>
            <person name="Osoegawa K."/>
            <person name="de Jong P.J."/>
            <person name="Hrdy I."/>
            <person name="Horvathova L."/>
            <person name="Zubacova Z."/>
            <person name="Dolezal P."/>
            <person name="Malik S.B."/>
            <person name="Logsdon J.M. Jr."/>
            <person name="Henze K."/>
            <person name="Gupta A."/>
            <person name="Wang C.C."/>
            <person name="Dunne R.L."/>
            <person name="Upcroft J.A."/>
            <person name="Upcroft P."/>
            <person name="White O."/>
            <person name="Salzberg S.L."/>
            <person name="Tang P."/>
            <person name="Chiu C.-H."/>
            <person name="Lee Y.-S."/>
            <person name="Embley T.M."/>
            <person name="Coombs G.H."/>
            <person name="Mottram J.C."/>
            <person name="Tachezy J."/>
            <person name="Fraser-Liggett C.M."/>
            <person name="Johnson P.J."/>
        </authorList>
    </citation>
    <scope>NUCLEOTIDE SEQUENCE [LARGE SCALE GENOMIC DNA]</scope>
    <source>
        <strain evidence="6">G3</strain>
    </source>
</reference>
<dbReference type="InterPro" id="IPR002423">
    <property type="entry name" value="Cpn60/GroEL/TCP-1"/>
</dbReference>